<keyword evidence="4" id="KW-1185">Reference proteome</keyword>
<dbReference type="Proteomes" id="UP001410394">
    <property type="component" value="Unassembled WGS sequence"/>
</dbReference>
<feature type="region of interest" description="Disordered" evidence="1">
    <location>
        <begin position="260"/>
        <end position="279"/>
    </location>
</feature>
<sequence length="318" mass="33006">MKSKSIVLLTGALAIATATALVARALMRPPPPVTIVKEVPAARPVVFRVLSAQRDLLPGEFINGGVLAWKDVPESDLRASHLSVRSDGDGLAVERGVYGATPRRALHAGEVLTRDALVRAGEPGFISAVLAPGMRAVSIPTSAVASNAGLVSAGDWVDVILSLERGTQLSTASSSPLASLAAQTILRRVRVLALNNSVESIAPVVVPEEPERDGKAKAVRTTPGRQVYETLTLEVTPEAAERLAVAREVGTLQVALRGTKEDLPGQDGSATAQAGTASGARRVTRLADATEIFQGAGRSGSSVTVKTYQGTQQGAISF</sequence>
<protein>
    <submittedName>
        <fullName evidence="3">Flp pilus assembly protein CpaB</fullName>
    </submittedName>
</protein>
<evidence type="ECO:0000313" key="3">
    <source>
        <dbReference type="EMBL" id="MEN3068962.1"/>
    </source>
</evidence>
<dbReference type="RefSeq" id="WP_345919733.1">
    <property type="nucleotide sequence ID" value="NZ_JBDIVE010000005.1"/>
</dbReference>
<proteinExistence type="predicted"/>
<dbReference type="CDD" id="cd11614">
    <property type="entry name" value="SAF_CpaB_FlgA_like"/>
    <property type="match status" value="1"/>
</dbReference>
<gene>
    <name evidence="3" type="primary">cpaB</name>
    <name evidence="3" type="ORF">ABDB84_10765</name>
</gene>
<evidence type="ECO:0000259" key="2">
    <source>
        <dbReference type="Pfam" id="PF16976"/>
    </source>
</evidence>
<evidence type="ECO:0000313" key="4">
    <source>
        <dbReference type="Proteomes" id="UP001410394"/>
    </source>
</evidence>
<name>A0ABU9YZM8_9RHOO</name>
<comment type="caution">
    <text evidence="3">The sequence shown here is derived from an EMBL/GenBank/DDBJ whole genome shotgun (WGS) entry which is preliminary data.</text>
</comment>
<dbReference type="NCBIfam" id="TIGR03177">
    <property type="entry name" value="pilus_cpaB"/>
    <property type="match status" value="1"/>
</dbReference>
<accession>A0ABU9YZM8</accession>
<reference evidence="3 4" key="1">
    <citation type="journal article" date="2018" name="Int. J. Syst. Evol. Microbiol.">
        <title>Uliginosibacterium sediminicola sp. nov., isolated from freshwater sediment.</title>
        <authorList>
            <person name="Hwang W.M."/>
            <person name="Kim S.M."/>
            <person name="Kang K."/>
            <person name="Ahn T.Y."/>
        </authorList>
    </citation>
    <scope>NUCLEOTIDE SEQUENCE [LARGE SCALE GENOMIC DNA]</scope>
    <source>
        <strain evidence="3 4">M1-21</strain>
    </source>
</reference>
<feature type="compositionally biased region" description="Low complexity" evidence="1">
    <location>
        <begin position="265"/>
        <end position="279"/>
    </location>
</feature>
<dbReference type="InterPro" id="IPR031571">
    <property type="entry name" value="RcpC_dom"/>
</dbReference>
<dbReference type="EMBL" id="JBDIVE010000005">
    <property type="protein sequence ID" value="MEN3068962.1"/>
    <property type="molecule type" value="Genomic_DNA"/>
</dbReference>
<organism evidence="3 4">
    <name type="scientific">Uliginosibacterium sediminicola</name>
    <dbReference type="NCBI Taxonomy" id="2024550"/>
    <lineage>
        <taxon>Bacteria</taxon>
        <taxon>Pseudomonadati</taxon>
        <taxon>Pseudomonadota</taxon>
        <taxon>Betaproteobacteria</taxon>
        <taxon>Rhodocyclales</taxon>
        <taxon>Zoogloeaceae</taxon>
        <taxon>Uliginosibacterium</taxon>
    </lineage>
</organism>
<feature type="domain" description="Flp pilus assembly protein RcpC/CpaB" evidence="2">
    <location>
        <begin position="125"/>
        <end position="257"/>
    </location>
</feature>
<evidence type="ECO:0000256" key="1">
    <source>
        <dbReference type="SAM" id="MobiDB-lite"/>
    </source>
</evidence>
<dbReference type="InterPro" id="IPR017592">
    <property type="entry name" value="Pilus_assmbl_Flp-typ_CpaB"/>
</dbReference>
<dbReference type="Pfam" id="PF16976">
    <property type="entry name" value="RcpC"/>
    <property type="match status" value="1"/>
</dbReference>